<feature type="transmembrane region" description="Helical" evidence="19">
    <location>
        <begin position="6"/>
        <end position="24"/>
    </location>
</feature>
<keyword evidence="9 19" id="KW-0808">Transferase</keyword>
<evidence type="ECO:0000313" key="21">
    <source>
        <dbReference type="Proteomes" id="UP000782880"/>
    </source>
</evidence>
<evidence type="ECO:0000256" key="7">
    <source>
        <dbReference type="ARBA" id="ARBA00022475"/>
    </source>
</evidence>
<evidence type="ECO:0000256" key="12">
    <source>
        <dbReference type="ARBA" id="ARBA00022989"/>
    </source>
</evidence>
<gene>
    <name evidence="19" type="primary">cobS</name>
    <name evidence="20" type="ORF">K8V20_01455</name>
</gene>
<comment type="caution">
    <text evidence="20">The sequence shown here is derived from an EMBL/GenBank/DDBJ whole genome shotgun (WGS) entry which is preliminary data.</text>
</comment>
<evidence type="ECO:0000256" key="19">
    <source>
        <dbReference type="HAMAP-Rule" id="MF_00719"/>
    </source>
</evidence>
<dbReference type="GO" id="GO:0005886">
    <property type="term" value="C:plasma membrane"/>
    <property type="evidence" value="ECO:0007669"/>
    <property type="project" value="UniProtKB-SubCell"/>
</dbReference>
<comment type="catalytic activity">
    <reaction evidence="18 19">
        <text>alpha-ribazole 5'-phosphate + adenosylcob(III)inamide-GDP = adenosylcob(III)alamin 5'-phosphate + GMP + H(+)</text>
        <dbReference type="Rhea" id="RHEA:23560"/>
        <dbReference type="ChEBI" id="CHEBI:15378"/>
        <dbReference type="ChEBI" id="CHEBI:57918"/>
        <dbReference type="ChEBI" id="CHEBI:58115"/>
        <dbReference type="ChEBI" id="CHEBI:60487"/>
        <dbReference type="ChEBI" id="CHEBI:60493"/>
        <dbReference type="EC" id="2.7.8.26"/>
    </reaction>
</comment>
<reference evidence="20" key="2">
    <citation type="submission" date="2021-09" db="EMBL/GenBank/DDBJ databases">
        <authorList>
            <person name="Gilroy R."/>
        </authorList>
    </citation>
    <scope>NUCLEOTIDE SEQUENCE</scope>
    <source>
        <strain evidence="20">ChiBcec21-2208</strain>
    </source>
</reference>
<protein>
    <recommendedName>
        <fullName evidence="6 19">Adenosylcobinamide-GDP ribazoletransferase</fullName>
        <ecNumber evidence="5 19">2.7.8.26</ecNumber>
    </recommendedName>
    <alternativeName>
        <fullName evidence="16 19">Cobalamin synthase</fullName>
    </alternativeName>
    <alternativeName>
        <fullName evidence="15 19">Cobalamin-5'-phosphate synthase</fullName>
    </alternativeName>
</protein>
<dbReference type="Pfam" id="PF02654">
    <property type="entry name" value="CobS"/>
    <property type="match status" value="1"/>
</dbReference>
<dbReference type="PANTHER" id="PTHR34148:SF1">
    <property type="entry name" value="ADENOSYLCOBINAMIDE-GDP RIBAZOLETRANSFERASE"/>
    <property type="match status" value="1"/>
</dbReference>
<evidence type="ECO:0000256" key="16">
    <source>
        <dbReference type="ARBA" id="ARBA00032853"/>
    </source>
</evidence>
<evidence type="ECO:0000256" key="3">
    <source>
        <dbReference type="ARBA" id="ARBA00004663"/>
    </source>
</evidence>
<evidence type="ECO:0000256" key="15">
    <source>
        <dbReference type="ARBA" id="ARBA00032605"/>
    </source>
</evidence>
<dbReference type="EC" id="2.7.8.26" evidence="5 19"/>
<evidence type="ECO:0000313" key="20">
    <source>
        <dbReference type="EMBL" id="HJG27301.1"/>
    </source>
</evidence>
<feature type="transmembrane region" description="Helical" evidence="19">
    <location>
        <begin position="138"/>
        <end position="162"/>
    </location>
</feature>
<organism evidence="20 21">
    <name type="scientific">Subdoligranulum variabile</name>
    <dbReference type="NCBI Taxonomy" id="214851"/>
    <lineage>
        <taxon>Bacteria</taxon>
        <taxon>Bacillati</taxon>
        <taxon>Bacillota</taxon>
        <taxon>Clostridia</taxon>
        <taxon>Eubacteriales</taxon>
        <taxon>Oscillospiraceae</taxon>
        <taxon>Subdoligranulum</taxon>
    </lineage>
</organism>
<dbReference type="Proteomes" id="UP000782880">
    <property type="component" value="Unassembled WGS sequence"/>
</dbReference>
<evidence type="ECO:0000256" key="13">
    <source>
        <dbReference type="ARBA" id="ARBA00023136"/>
    </source>
</evidence>
<dbReference type="AlphaFoldDB" id="A0A921IHP7"/>
<dbReference type="GO" id="GO:0009236">
    <property type="term" value="P:cobalamin biosynthetic process"/>
    <property type="evidence" value="ECO:0007669"/>
    <property type="project" value="UniProtKB-UniRule"/>
</dbReference>
<comment type="similarity">
    <text evidence="4 19">Belongs to the CobS family.</text>
</comment>
<dbReference type="PANTHER" id="PTHR34148">
    <property type="entry name" value="ADENOSYLCOBINAMIDE-GDP RIBAZOLETRANSFERASE"/>
    <property type="match status" value="1"/>
</dbReference>
<feature type="transmembrane region" description="Helical" evidence="19">
    <location>
        <begin position="182"/>
        <end position="215"/>
    </location>
</feature>
<keyword evidence="11 19" id="KW-0460">Magnesium</keyword>
<evidence type="ECO:0000256" key="18">
    <source>
        <dbReference type="ARBA" id="ARBA00049504"/>
    </source>
</evidence>
<dbReference type="GO" id="GO:0051073">
    <property type="term" value="F:adenosylcobinamide-GDP ribazoletransferase activity"/>
    <property type="evidence" value="ECO:0007669"/>
    <property type="project" value="UniProtKB-UniRule"/>
</dbReference>
<evidence type="ECO:0000256" key="6">
    <source>
        <dbReference type="ARBA" id="ARBA00015850"/>
    </source>
</evidence>
<comment type="pathway">
    <text evidence="3 19">Cofactor biosynthesis; adenosylcobalamin biosynthesis; adenosylcobalamin from cob(II)yrinate a,c-diamide: step 7/7.</text>
</comment>
<reference evidence="20" key="1">
    <citation type="journal article" date="2021" name="PeerJ">
        <title>Extensive microbial diversity within the chicken gut microbiome revealed by metagenomics and culture.</title>
        <authorList>
            <person name="Gilroy R."/>
            <person name="Ravi A."/>
            <person name="Getino M."/>
            <person name="Pursley I."/>
            <person name="Horton D.L."/>
            <person name="Alikhan N.F."/>
            <person name="Baker D."/>
            <person name="Gharbi K."/>
            <person name="Hall N."/>
            <person name="Watson M."/>
            <person name="Adriaenssens E.M."/>
            <person name="Foster-Nyarko E."/>
            <person name="Jarju S."/>
            <person name="Secka A."/>
            <person name="Antonio M."/>
            <person name="Oren A."/>
            <person name="Chaudhuri R.R."/>
            <person name="La Ragione R."/>
            <person name="Hildebrand F."/>
            <person name="Pallen M.J."/>
        </authorList>
    </citation>
    <scope>NUCLEOTIDE SEQUENCE</scope>
    <source>
        <strain evidence="20">ChiBcec21-2208</strain>
    </source>
</reference>
<evidence type="ECO:0000256" key="14">
    <source>
        <dbReference type="ARBA" id="ARBA00025228"/>
    </source>
</evidence>
<dbReference type="GO" id="GO:0008818">
    <property type="term" value="F:cobalamin 5'-phosphate synthase activity"/>
    <property type="evidence" value="ECO:0007669"/>
    <property type="project" value="UniProtKB-UniRule"/>
</dbReference>
<evidence type="ECO:0000256" key="17">
    <source>
        <dbReference type="ARBA" id="ARBA00048623"/>
    </source>
</evidence>
<keyword evidence="13 19" id="KW-0472">Membrane</keyword>
<keyword evidence="12 19" id="KW-1133">Transmembrane helix</keyword>
<accession>A0A921IHP7</accession>
<evidence type="ECO:0000256" key="10">
    <source>
        <dbReference type="ARBA" id="ARBA00022692"/>
    </source>
</evidence>
<keyword evidence="7 19" id="KW-1003">Cell membrane</keyword>
<evidence type="ECO:0000256" key="4">
    <source>
        <dbReference type="ARBA" id="ARBA00010561"/>
    </source>
</evidence>
<comment type="subcellular location">
    <subcellularLocation>
        <location evidence="2 19">Cell membrane</location>
        <topology evidence="2 19">Multi-pass membrane protein</topology>
    </subcellularLocation>
</comment>
<feature type="transmembrane region" description="Helical" evidence="19">
    <location>
        <begin position="31"/>
        <end position="53"/>
    </location>
</feature>
<keyword evidence="8 19" id="KW-0169">Cobalamin biosynthesis</keyword>
<name>A0A921IHP7_9FIRM</name>
<keyword evidence="10 19" id="KW-0812">Transmembrane</keyword>
<dbReference type="InterPro" id="IPR003805">
    <property type="entry name" value="CobS"/>
</dbReference>
<feature type="transmembrane region" description="Helical" evidence="19">
    <location>
        <begin position="111"/>
        <end position="131"/>
    </location>
</feature>
<proteinExistence type="inferred from homology"/>
<evidence type="ECO:0000256" key="8">
    <source>
        <dbReference type="ARBA" id="ARBA00022573"/>
    </source>
</evidence>
<evidence type="ECO:0000256" key="2">
    <source>
        <dbReference type="ARBA" id="ARBA00004651"/>
    </source>
</evidence>
<comment type="catalytic activity">
    <reaction evidence="17 19">
        <text>alpha-ribazole + adenosylcob(III)inamide-GDP = adenosylcob(III)alamin + GMP + H(+)</text>
        <dbReference type="Rhea" id="RHEA:16049"/>
        <dbReference type="ChEBI" id="CHEBI:10329"/>
        <dbReference type="ChEBI" id="CHEBI:15378"/>
        <dbReference type="ChEBI" id="CHEBI:18408"/>
        <dbReference type="ChEBI" id="CHEBI:58115"/>
        <dbReference type="ChEBI" id="CHEBI:60487"/>
        <dbReference type="EC" id="2.7.8.26"/>
    </reaction>
</comment>
<evidence type="ECO:0000256" key="1">
    <source>
        <dbReference type="ARBA" id="ARBA00001946"/>
    </source>
</evidence>
<evidence type="ECO:0000256" key="9">
    <source>
        <dbReference type="ARBA" id="ARBA00022679"/>
    </source>
</evidence>
<evidence type="ECO:0000256" key="11">
    <source>
        <dbReference type="ARBA" id="ARBA00022842"/>
    </source>
</evidence>
<sequence>MILLETIAVAFAMFSAIPVPQPVWNQKNMRYAMCAFPLVGVVCALFYLVWAVVCRMWPVPSLLQAAGYCLVPVLVTGGIHLDGYADTCDALASYADAAKKQEILKDPHCGAFALIRVCTYFVAYFALCASLEMDRKALWCLGLGFVLERALSGWAVATFPIAKNTGLVHTFATSADKTVVRRFLLVLAILVCAALLVIGRVAGVCMAVAAWAVLWRYHTVAQKQFGGISGDLAGWFLQKAELWMLAALVVCRIAEESI</sequence>
<evidence type="ECO:0000256" key="5">
    <source>
        <dbReference type="ARBA" id="ARBA00013200"/>
    </source>
</evidence>
<dbReference type="EMBL" id="DYVE01000043">
    <property type="protein sequence ID" value="HJG27301.1"/>
    <property type="molecule type" value="Genomic_DNA"/>
</dbReference>
<dbReference type="HAMAP" id="MF_00719">
    <property type="entry name" value="CobS"/>
    <property type="match status" value="1"/>
</dbReference>
<comment type="function">
    <text evidence="14 19">Joins adenosylcobinamide-GDP and alpha-ribazole to generate adenosylcobalamin (Ado-cobalamin). Also synthesizes adenosylcobalamin 5'-phosphate from adenosylcobinamide-GDP and alpha-ribazole 5'-phosphate.</text>
</comment>
<comment type="cofactor">
    <cofactor evidence="1 19">
        <name>Mg(2+)</name>
        <dbReference type="ChEBI" id="CHEBI:18420"/>
    </cofactor>
</comment>